<protein>
    <submittedName>
        <fullName evidence="2">Uncharacterized protein</fullName>
    </submittedName>
</protein>
<name>A0AC34QF12_9BILA</name>
<dbReference type="WBParaSite" id="JU765_v2.g15815.t1">
    <property type="protein sequence ID" value="JU765_v2.g15815.t1"/>
    <property type="gene ID" value="JU765_v2.g15815"/>
</dbReference>
<accession>A0AC34QF12</accession>
<proteinExistence type="predicted"/>
<organism evidence="1 2">
    <name type="scientific">Panagrolaimus sp. JU765</name>
    <dbReference type="NCBI Taxonomy" id="591449"/>
    <lineage>
        <taxon>Eukaryota</taxon>
        <taxon>Metazoa</taxon>
        <taxon>Ecdysozoa</taxon>
        <taxon>Nematoda</taxon>
        <taxon>Chromadorea</taxon>
        <taxon>Rhabditida</taxon>
        <taxon>Tylenchina</taxon>
        <taxon>Panagrolaimomorpha</taxon>
        <taxon>Panagrolaimoidea</taxon>
        <taxon>Panagrolaimidae</taxon>
        <taxon>Panagrolaimus</taxon>
    </lineage>
</organism>
<sequence>MIVVEVVHNAPPEDRIQLARTCKYINEAVKRAKPKKIINCLYLCGGHSDINAFTQKSSEELTDILPQIQIEKLFIIALPFSNEFSAQRLQFLQLLFEASKFATSLNFYMLEPLENDIIDFYRKFRNLKEVGTFVKLPHYPSKIWLPSFMDNYVSNGLLEHIAEQSRFNLISFLQTDINVPIIDFLQFIQSVKCQDGAKFDILVVRPNGEKVRIYLTFIADQNSFEMQAFDENLPRVEINQESYGVDGKTIRIKFADWSKMKGKNISFEIIVASRPNEPVFYGKFPRSYDAFSFTKVKPNEWIKIKRQFPSSDKLLFQYSQKMLEENFPRNEFASIQERYKAMKNENPWMQNSAR</sequence>
<reference evidence="2" key="1">
    <citation type="submission" date="2022-11" db="UniProtKB">
        <authorList>
            <consortium name="WormBaseParasite"/>
        </authorList>
    </citation>
    <scope>IDENTIFICATION</scope>
</reference>
<evidence type="ECO:0000313" key="2">
    <source>
        <dbReference type="WBParaSite" id="JU765_v2.g15815.t1"/>
    </source>
</evidence>
<dbReference type="Proteomes" id="UP000887576">
    <property type="component" value="Unplaced"/>
</dbReference>
<evidence type="ECO:0000313" key="1">
    <source>
        <dbReference type="Proteomes" id="UP000887576"/>
    </source>
</evidence>